<dbReference type="Proteomes" id="UP000197003">
    <property type="component" value="Chromosome"/>
</dbReference>
<dbReference type="OrthoDB" id="5297292at2"/>
<dbReference type="EMBL" id="CP020946">
    <property type="protein sequence ID" value="ASD63985.1"/>
    <property type="molecule type" value="Genomic_DNA"/>
</dbReference>
<dbReference type="AlphaFoldDB" id="A0A1Z3N972"/>
<evidence type="ECO:0000313" key="1">
    <source>
        <dbReference type="EMBL" id="ASD63985.1"/>
    </source>
</evidence>
<reference evidence="1 2" key="1">
    <citation type="submission" date="2017-04" db="EMBL/GenBank/DDBJ databases">
        <title>Whole genome sequence of Bdellovibrio bacteriovorus strain SSB218315.</title>
        <authorList>
            <person name="Oyedara O."/>
            <person name="Rodriguez-Perez M.A."/>
        </authorList>
    </citation>
    <scope>NUCLEOTIDE SEQUENCE [LARGE SCALE GENOMIC DNA]</scope>
    <source>
        <strain evidence="1 2">SSB218315</strain>
    </source>
</reference>
<protein>
    <recommendedName>
        <fullName evidence="3">BrnT family toxin</fullName>
    </recommendedName>
</protein>
<gene>
    <name evidence="1" type="ORF">B9G79_10595</name>
</gene>
<organism evidence="1 2">
    <name type="scientific">Bdellovibrio bacteriovorus</name>
    <dbReference type="NCBI Taxonomy" id="959"/>
    <lineage>
        <taxon>Bacteria</taxon>
        <taxon>Pseudomonadati</taxon>
        <taxon>Bdellovibrionota</taxon>
        <taxon>Bdellovibrionia</taxon>
        <taxon>Bdellovibrionales</taxon>
        <taxon>Pseudobdellovibrionaceae</taxon>
        <taxon>Bdellovibrio</taxon>
    </lineage>
</organism>
<dbReference type="RefSeq" id="WP_088565486.1">
    <property type="nucleotide sequence ID" value="NZ_CP020946.1"/>
</dbReference>
<dbReference type="InterPro" id="IPR007460">
    <property type="entry name" value="BrnT_toxin"/>
</dbReference>
<evidence type="ECO:0008006" key="3">
    <source>
        <dbReference type="Google" id="ProtNLM"/>
    </source>
</evidence>
<evidence type="ECO:0000313" key="2">
    <source>
        <dbReference type="Proteomes" id="UP000197003"/>
    </source>
</evidence>
<name>A0A1Z3N972_BDEBC</name>
<proteinExistence type="predicted"/>
<accession>A0A1Z3N972</accession>
<sequence length="94" mass="10891">MSIEFVWSQKKADSNKKKHGVSFDEASSVFHDERALLIRDDIHSVGEERFVLLGRSLKGAVLIVVHLYWEDQNMIRIISARRATKTEANQYFAR</sequence>
<dbReference type="Gene3D" id="3.10.450.530">
    <property type="entry name" value="Ribonuclease toxin, BrnT, of type II toxin-antitoxin system"/>
    <property type="match status" value="1"/>
</dbReference>
<dbReference type="InterPro" id="IPR038573">
    <property type="entry name" value="BrnT_sf"/>
</dbReference>
<dbReference type="Pfam" id="PF04365">
    <property type="entry name" value="BrnT_toxin"/>
    <property type="match status" value="1"/>
</dbReference>